<evidence type="ECO:0000313" key="1">
    <source>
        <dbReference type="EMBL" id="GMN31982.1"/>
    </source>
</evidence>
<dbReference type="EMBL" id="BTGU01003417">
    <property type="protein sequence ID" value="GMN31982.1"/>
    <property type="molecule type" value="Genomic_DNA"/>
</dbReference>
<gene>
    <name evidence="1" type="ORF">TIFTF001_044641</name>
</gene>
<protein>
    <submittedName>
        <fullName evidence="1">Uncharacterized protein</fullName>
    </submittedName>
</protein>
<organism evidence="1 2">
    <name type="scientific">Ficus carica</name>
    <name type="common">Common fig</name>
    <dbReference type="NCBI Taxonomy" id="3494"/>
    <lineage>
        <taxon>Eukaryota</taxon>
        <taxon>Viridiplantae</taxon>
        <taxon>Streptophyta</taxon>
        <taxon>Embryophyta</taxon>
        <taxon>Tracheophyta</taxon>
        <taxon>Spermatophyta</taxon>
        <taxon>Magnoliopsida</taxon>
        <taxon>eudicotyledons</taxon>
        <taxon>Gunneridae</taxon>
        <taxon>Pentapetalae</taxon>
        <taxon>rosids</taxon>
        <taxon>fabids</taxon>
        <taxon>Rosales</taxon>
        <taxon>Moraceae</taxon>
        <taxon>Ficeae</taxon>
        <taxon>Ficus</taxon>
    </lineage>
</organism>
<sequence>MAKIKGTIGQAAAITNHSLEGVVSRPQWQLMVAGVLLRHCCLAAQATEDADLEGGVPTNDRITISILPLHHLIHGTTITLTMTTILPQHHTTTITTNNPMNVFATNVDSGNEFKGSNGNLNVDFDYGNAEWFDFEESKHASGDVSRDEVVSCRNNVQEEDCFCRKSQQHVKKVSNIRVEFKTNPDKSKVEQVDEGIDQGSTSFDHFLSSKQSVVVEKQIRMVFDYKANDKEETEVNLNVVVDSIKQDLLSVDPSTTPGGFGNGVKEALVSDDQIIIPPTSFGSILAKDNLREQELKTEGKDSSVNMLVQSEFDLQHQDFLQEIMVSYPRTSYHEFGFYDLLCREDKDPTWFVLSS</sequence>
<comment type="caution">
    <text evidence="1">The sequence shown here is derived from an EMBL/GenBank/DDBJ whole genome shotgun (WGS) entry which is preliminary data.</text>
</comment>
<proteinExistence type="predicted"/>
<accession>A0AA87ZDN8</accession>
<evidence type="ECO:0000313" key="2">
    <source>
        <dbReference type="Proteomes" id="UP001187192"/>
    </source>
</evidence>
<keyword evidence="2" id="KW-1185">Reference proteome</keyword>
<name>A0AA87ZDN8_FICCA</name>
<dbReference type="Proteomes" id="UP001187192">
    <property type="component" value="Unassembled WGS sequence"/>
</dbReference>
<reference evidence="1" key="1">
    <citation type="submission" date="2023-07" db="EMBL/GenBank/DDBJ databases">
        <title>draft genome sequence of fig (Ficus carica).</title>
        <authorList>
            <person name="Takahashi T."/>
            <person name="Nishimura K."/>
        </authorList>
    </citation>
    <scope>NUCLEOTIDE SEQUENCE</scope>
</reference>
<dbReference type="AlphaFoldDB" id="A0AA87ZDN8"/>